<dbReference type="InterPro" id="IPR051310">
    <property type="entry name" value="MCP_chemotaxis"/>
</dbReference>
<keyword evidence="3" id="KW-0807">Transducer</keyword>
<evidence type="ECO:0000256" key="2">
    <source>
        <dbReference type="ARBA" id="ARBA00029447"/>
    </source>
</evidence>
<dbReference type="Gene3D" id="1.20.120.1530">
    <property type="match status" value="2"/>
</dbReference>
<dbReference type="EMBL" id="WJBB01000012">
    <property type="protein sequence ID" value="MBC3797544.1"/>
    <property type="molecule type" value="Genomic_DNA"/>
</dbReference>
<dbReference type="PANTHER" id="PTHR43531:SF14">
    <property type="entry name" value="METHYL-ACCEPTING CHEMOTAXIS PROTEIN I-RELATED"/>
    <property type="match status" value="1"/>
</dbReference>
<name>A0ABR6WM31_9FIRM</name>
<comment type="similarity">
    <text evidence="2">Belongs to the methyl-accepting chemotaxis (MCP) protein family.</text>
</comment>
<comment type="caution">
    <text evidence="5">The sequence shown here is derived from an EMBL/GenBank/DDBJ whole genome shotgun (WGS) entry which is preliminary data.</text>
</comment>
<dbReference type="Proteomes" id="UP000653358">
    <property type="component" value="Unassembled WGS sequence"/>
</dbReference>
<evidence type="ECO:0000259" key="4">
    <source>
        <dbReference type="PROSITE" id="PS50111"/>
    </source>
</evidence>
<dbReference type="PANTHER" id="PTHR43531">
    <property type="entry name" value="PROTEIN ICFG"/>
    <property type="match status" value="1"/>
</dbReference>
<dbReference type="SMART" id="SM00283">
    <property type="entry name" value="MA"/>
    <property type="match status" value="1"/>
</dbReference>
<protein>
    <submittedName>
        <fullName evidence="5">Methyl-accepting chemotaxis protein</fullName>
    </submittedName>
</protein>
<dbReference type="InterPro" id="IPR003660">
    <property type="entry name" value="HAMP_dom"/>
</dbReference>
<feature type="domain" description="Methyl-accepting transducer" evidence="4">
    <location>
        <begin position="403"/>
        <end position="632"/>
    </location>
</feature>
<dbReference type="SUPFAM" id="SSF58104">
    <property type="entry name" value="Methyl-accepting chemotaxis protein (MCP) signaling domain"/>
    <property type="match status" value="1"/>
</dbReference>
<dbReference type="Pfam" id="PF00015">
    <property type="entry name" value="MCPsignal"/>
    <property type="match status" value="1"/>
</dbReference>
<evidence type="ECO:0000256" key="1">
    <source>
        <dbReference type="ARBA" id="ARBA00022481"/>
    </source>
</evidence>
<proteinExistence type="inferred from homology"/>
<dbReference type="PRINTS" id="PR00260">
    <property type="entry name" value="CHEMTRNSDUCR"/>
</dbReference>
<gene>
    <name evidence="5" type="ORF">GH807_10855</name>
</gene>
<dbReference type="InterPro" id="IPR004090">
    <property type="entry name" value="Chemotax_Me-accpt_rcpt"/>
</dbReference>
<dbReference type="Pfam" id="PF18947">
    <property type="entry name" value="HAMP_2"/>
    <property type="match status" value="2"/>
</dbReference>
<evidence type="ECO:0000313" key="5">
    <source>
        <dbReference type="EMBL" id="MBC3797544.1"/>
    </source>
</evidence>
<dbReference type="InterPro" id="IPR004089">
    <property type="entry name" value="MCPsignal_dom"/>
</dbReference>
<sequence>MARGEVDFELQLLKEFKKKSDDELGQMMESFIEMVENKKHLAVVADHIAKGDLTISIKPQSEKDVLSHSLGEIVSQLNLLNAEIEKTGREVVFHGHFDFKGNPDMLSGSYKQLVSGFNMVLGGLIQPLQMASQYINDIGAGKIPAKIIDTYSGDFNVLKDSINACIDGLGALTEGNDVLACISKNDLTRKVEGNYCGIYGSIAESINRVAVGFNEIVKVSNNIAQGELSDLNGLKKFGKQSEQDTLIPSQIAMIETILLLIKETELMTANAIAGNLEKRGDTTLFKGEYAKVIKGFNETLDAVIAPTTEALNTLTELARGNLQTAMVGEYSGGHAEMKEALNKTIKFLKRYVDQITHSLMEIQQRNLNHEITSFYQGDFFEIKTALNDITTELSVSMTDIHNAAEQVESGAQQISSGGQALAQGATEQASAIEELTASIEEVAEETKKNVVKANHANEITARVQENVEIGNSQMKTMINAMGDINMSSQNISKIIKVIDDIAFQTNMLALNAAVEAARAGQHGKGFAVVAEEVRTLAARSAEAAKETTGLIEGSIEKVMIGTKIADQTATSLNEILNQIEEATDIVGQIATASSEQASAIAQITQGIEQVSQVVQTNSATAQESAAASEELTSQAEVLKHKVNSFILKDQDIIGIGMKKSEIMIKKNFKPLDEPRINLDSAEIDKY</sequence>
<evidence type="ECO:0000256" key="3">
    <source>
        <dbReference type="PROSITE-ProRule" id="PRU00284"/>
    </source>
</evidence>
<dbReference type="PROSITE" id="PS50111">
    <property type="entry name" value="CHEMOTAXIS_TRANSDUC_2"/>
    <property type="match status" value="1"/>
</dbReference>
<reference evidence="5 6" key="1">
    <citation type="journal article" date="2020" name="mSystems">
        <title>Defining Genomic and Predicted Metabolic Features of the Acetobacterium Genus.</title>
        <authorList>
            <person name="Ross D.E."/>
            <person name="Marshall C.W."/>
            <person name="Gulliver D."/>
            <person name="May H.D."/>
            <person name="Norman R.S."/>
        </authorList>
    </citation>
    <scope>NUCLEOTIDE SEQUENCE [LARGE SCALE GENOMIC DNA]</scope>
    <source>
        <strain evidence="5 6">DSM 9173</strain>
    </source>
</reference>
<dbReference type="Gene3D" id="1.10.287.950">
    <property type="entry name" value="Methyl-accepting chemotaxis protein"/>
    <property type="match status" value="1"/>
</dbReference>
<keyword evidence="6" id="KW-1185">Reference proteome</keyword>
<evidence type="ECO:0000313" key="6">
    <source>
        <dbReference type="Proteomes" id="UP000653358"/>
    </source>
</evidence>
<organism evidence="5 6">
    <name type="scientific">Acetobacterium tundrae</name>
    <dbReference type="NCBI Taxonomy" id="132932"/>
    <lineage>
        <taxon>Bacteria</taxon>
        <taxon>Bacillati</taxon>
        <taxon>Bacillota</taxon>
        <taxon>Clostridia</taxon>
        <taxon>Eubacteriales</taxon>
        <taxon>Eubacteriaceae</taxon>
        <taxon>Acetobacterium</taxon>
    </lineage>
</organism>
<keyword evidence="1" id="KW-0488">Methylation</keyword>
<accession>A0ABR6WM31</accession>
<dbReference type="CDD" id="cd11386">
    <property type="entry name" value="MCP_signal"/>
    <property type="match status" value="1"/>
</dbReference>